<sequence>MPQGIVIIEIFIAQCQAHDPLTDKVFNPVFHKGRMPLIAKTGSKTATEPQTIIDLLYQDDTAIRTHATPVKTGYNTPSIGGWKFIRACATLCLHQVFL</sequence>
<dbReference type="AlphaFoldDB" id="A0A0N1FBC2"/>
<evidence type="ECO:0000313" key="1">
    <source>
        <dbReference type="EMBL" id="KPH88617.1"/>
    </source>
</evidence>
<dbReference type="EMBL" id="JUFX02000019">
    <property type="protein sequence ID" value="KPH88617.1"/>
    <property type="molecule type" value="Genomic_DNA"/>
</dbReference>
<dbReference type="Proteomes" id="UP000031553">
    <property type="component" value="Unassembled WGS sequence"/>
</dbReference>
<accession>A0A0N1FBC2</accession>
<reference evidence="1 2" key="1">
    <citation type="submission" date="2015-07" db="EMBL/GenBank/DDBJ databases">
        <title>Draft Genome Sequence of Komagataeibacter intermedius Strain AF2, Isolated from Kombucha Tea.</title>
        <authorList>
            <person name="Santos R.A."/>
            <person name="Berretta A.A."/>
            <person name="Barud H.S."/>
            <person name="Ribeiro S.J."/>
            <person name="Gonzalez-Garcia L.N."/>
            <person name="Zucchi T.D."/>
            <person name="Goldman G.H."/>
            <person name="Riano-Pachon D.M."/>
        </authorList>
    </citation>
    <scope>NUCLEOTIDE SEQUENCE [LARGE SCALE GENOMIC DNA]</scope>
    <source>
        <strain evidence="1 2">AF2</strain>
    </source>
</reference>
<gene>
    <name evidence="1" type="ORF">GLUCOINTEAF2_0203752</name>
</gene>
<proteinExistence type="predicted"/>
<comment type="caution">
    <text evidence="1">The sequence shown here is derived from an EMBL/GenBank/DDBJ whole genome shotgun (WGS) entry which is preliminary data.</text>
</comment>
<organism evidence="1 2">
    <name type="scientific">Komagataeibacter intermedius AF2</name>
    <dbReference type="NCBI Taxonomy" id="1458464"/>
    <lineage>
        <taxon>Bacteria</taxon>
        <taxon>Pseudomonadati</taxon>
        <taxon>Pseudomonadota</taxon>
        <taxon>Alphaproteobacteria</taxon>
        <taxon>Acetobacterales</taxon>
        <taxon>Acetobacteraceae</taxon>
        <taxon>Komagataeibacter</taxon>
    </lineage>
</organism>
<name>A0A0N1FBC2_9PROT</name>
<protein>
    <submittedName>
        <fullName evidence="1">Uncharacterized protein</fullName>
    </submittedName>
</protein>
<evidence type="ECO:0000313" key="2">
    <source>
        <dbReference type="Proteomes" id="UP000031553"/>
    </source>
</evidence>